<gene>
    <name evidence="2" type="ORF">H2201_007490</name>
</gene>
<dbReference type="InterPro" id="IPR018712">
    <property type="entry name" value="Tle1-like_cat"/>
</dbReference>
<evidence type="ECO:0000313" key="2">
    <source>
        <dbReference type="EMBL" id="KAJ9659088.1"/>
    </source>
</evidence>
<dbReference type="EMBL" id="JAPDRL010000079">
    <property type="protein sequence ID" value="KAJ9659088.1"/>
    <property type="molecule type" value="Genomic_DNA"/>
</dbReference>
<comment type="caution">
    <text evidence="2">The sequence shown here is derived from an EMBL/GenBank/DDBJ whole genome shotgun (WGS) entry which is preliminary data.</text>
</comment>
<dbReference type="Proteomes" id="UP001172684">
    <property type="component" value="Unassembled WGS sequence"/>
</dbReference>
<name>A0ABQ9NKQ4_9PEZI</name>
<evidence type="ECO:0000313" key="3">
    <source>
        <dbReference type="Proteomes" id="UP001172684"/>
    </source>
</evidence>
<proteinExistence type="predicted"/>
<dbReference type="PANTHER" id="PTHR33840:SF1">
    <property type="entry name" value="TLE1 PHOSPHOLIPASE DOMAIN-CONTAINING PROTEIN"/>
    <property type="match status" value="1"/>
</dbReference>
<sequence>MAASSAHGINAVPSNVAKISRSFEKWYKDSDGTWELQMVYYDAGVADEGKGTFGYGLDENVCEAYNFLVNNYSPGDRLFFFGFSRGAYTTISASGSLEDTEWGKYPPPPGEEQFFDSPKDSDGKPLRFRKGGGHAWLTSCSKDVKTKIEDVWDTVGSLGYPDNAWKDVSGVTIQSYSLATAEILADTDKTKLNEKRKAGWGTGPFIDSYDGIEDTAAGEEDRRPGAYTKVRLTRECMHSAVEHLRQQGRGGGKFEPNVLAGFSRDVNGPHVEEDVPPRNFWFHQRVWNFVNRKVLCNGKEDLAVEIPEFVIPRVVSKTGSEDGPKLFQAERELIKYCSEGWKIGLTKEQQEKEEKIKRDDSALRFLEQLDAGNKNHARF</sequence>
<feature type="domain" description="T6SS Phospholipase effector Tle1-like catalytic" evidence="1">
    <location>
        <begin position="11"/>
        <end position="173"/>
    </location>
</feature>
<protein>
    <recommendedName>
        <fullName evidence="1">T6SS Phospholipase effector Tle1-like catalytic domain-containing protein</fullName>
    </recommendedName>
</protein>
<dbReference type="PANTHER" id="PTHR33840">
    <property type="match status" value="1"/>
</dbReference>
<dbReference type="Pfam" id="PF09994">
    <property type="entry name" value="T6SS_Tle1-like_cat"/>
    <property type="match status" value="1"/>
</dbReference>
<organism evidence="2 3">
    <name type="scientific">Coniosporium apollinis</name>
    <dbReference type="NCBI Taxonomy" id="61459"/>
    <lineage>
        <taxon>Eukaryota</taxon>
        <taxon>Fungi</taxon>
        <taxon>Dikarya</taxon>
        <taxon>Ascomycota</taxon>
        <taxon>Pezizomycotina</taxon>
        <taxon>Dothideomycetes</taxon>
        <taxon>Dothideomycetes incertae sedis</taxon>
        <taxon>Coniosporium</taxon>
    </lineage>
</organism>
<evidence type="ECO:0000259" key="1">
    <source>
        <dbReference type="Pfam" id="PF09994"/>
    </source>
</evidence>
<accession>A0ABQ9NKQ4</accession>
<keyword evidence="3" id="KW-1185">Reference proteome</keyword>
<reference evidence="2" key="1">
    <citation type="submission" date="2022-10" db="EMBL/GenBank/DDBJ databases">
        <title>Culturing micro-colonial fungi from biological soil crusts in the Mojave desert and describing Neophaeococcomyces mojavensis, and introducing the new genera and species Taxawa tesnikishii.</title>
        <authorList>
            <person name="Kurbessoian T."/>
            <person name="Stajich J.E."/>
        </authorList>
    </citation>
    <scope>NUCLEOTIDE SEQUENCE</scope>
    <source>
        <strain evidence="2">TK_1</strain>
    </source>
</reference>